<dbReference type="RefSeq" id="WP_092900392.1">
    <property type="nucleotide sequence ID" value="NZ_FOZS01000001.1"/>
</dbReference>
<evidence type="ECO:0000256" key="3">
    <source>
        <dbReference type="SAM" id="MobiDB-lite"/>
    </source>
</evidence>
<feature type="region of interest" description="Disordered" evidence="3">
    <location>
        <begin position="27"/>
        <end position="50"/>
    </location>
</feature>
<accession>A0A1I6NYA1</accession>
<protein>
    <submittedName>
        <fullName evidence="5">Copper binding protein, plastocyanin/azurin family</fullName>
    </submittedName>
</protein>
<evidence type="ECO:0000256" key="1">
    <source>
        <dbReference type="ARBA" id="ARBA00022723"/>
    </source>
</evidence>
<feature type="domain" description="Blue (type 1) copper" evidence="4">
    <location>
        <begin position="87"/>
        <end position="158"/>
    </location>
</feature>
<dbReference type="InterPro" id="IPR008972">
    <property type="entry name" value="Cupredoxin"/>
</dbReference>
<dbReference type="EMBL" id="FOZS01000001">
    <property type="protein sequence ID" value="SFS32901.1"/>
    <property type="molecule type" value="Genomic_DNA"/>
</dbReference>
<evidence type="ECO:0000256" key="2">
    <source>
        <dbReference type="ARBA" id="ARBA00023008"/>
    </source>
</evidence>
<dbReference type="AlphaFoldDB" id="A0A1I6NYA1"/>
<keyword evidence="6" id="KW-1185">Reference proteome</keyword>
<dbReference type="GO" id="GO:0009055">
    <property type="term" value="F:electron transfer activity"/>
    <property type="evidence" value="ECO:0007669"/>
    <property type="project" value="InterPro"/>
</dbReference>
<evidence type="ECO:0000313" key="6">
    <source>
        <dbReference type="Proteomes" id="UP000199199"/>
    </source>
</evidence>
<organism evidence="5 6">
    <name type="scientific">Halostagnicola kamekurae</name>
    <dbReference type="NCBI Taxonomy" id="619731"/>
    <lineage>
        <taxon>Archaea</taxon>
        <taxon>Methanobacteriati</taxon>
        <taxon>Methanobacteriota</taxon>
        <taxon>Stenosarchaea group</taxon>
        <taxon>Halobacteria</taxon>
        <taxon>Halobacteriales</taxon>
        <taxon>Natrialbaceae</taxon>
        <taxon>Halostagnicola</taxon>
    </lineage>
</organism>
<dbReference type="PROSITE" id="PS51257">
    <property type="entry name" value="PROKAR_LIPOPROTEIN"/>
    <property type="match status" value="1"/>
</dbReference>
<dbReference type="Proteomes" id="UP000199199">
    <property type="component" value="Unassembled WGS sequence"/>
</dbReference>
<evidence type="ECO:0000313" key="5">
    <source>
        <dbReference type="EMBL" id="SFS32901.1"/>
    </source>
</evidence>
<dbReference type="InterPro" id="IPR000923">
    <property type="entry name" value="BlueCu_1"/>
</dbReference>
<feature type="compositionally biased region" description="Acidic residues" evidence="3">
    <location>
        <begin position="39"/>
        <end position="50"/>
    </location>
</feature>
<evidence type="ECO:0000259" key="4">
    <source>
        <dbReference type="Pfam" id="PF00127"/>
    </source>
</evidence>
<dbReference type="Pfam" id="PF00127">
    <property type="entry name" value="Copper-bind"/>
    <property type="match status" value="1"/>
</dbReference>
<sequence length="159" mass="16800">MARKRTVSRRTALKVTGTAAATALVAGCSGGGDNGGDGNGDDGDSGSEEYEISPDQEITLIADSGGWVGSAPDAIADVENPTLALQSGEEYNIGWSEANDELEHNLEIRNDSGEVVKDLETDLVAQPDERIELTFEPSEETTVYRCDPHSAMEGSIVLQ</sequence>
<keyword evidence="2" id="KW-0186">Copper</keyword>
<dbReference type="Gene3D" id="2.60.40.420">
    <property type="entry name" value="Cupredoxins - blue copper proteins"/>
    <property type="match status" value="1"/>
</dbReference>
<reference evidence="6" key="1">
    <citation type="submission" date="2016-10" db="EMBL/GenBank/DDBJ databases">
        <authorList>
            <person name="Varghese N."/>
            <person name="Submissions S."/>
        </authorList>
    </citation>
    <scope>NUCLEOTIDE SEQUENCE [LARGE SCALE GENOMIC DNA]</scope>
    <source>
        <strain evidence="6">DSM 22427</strain>
    </source>
</reference>
<dbReference type="OrthoDB" id="6744at2157"/>
<feature type="compositionally biased region" description="Gly residues" evidence="3">
    <location>
        <begin position="28"/>
        <end position="38"/>
    </location>
</feature>
<name>A0A1I6NYA1_9EURY</name>
<gene>
    <name evidence="5" type="ORF">SAMN04488556_0198</name>
</gene>
<dbReference type="GO" id="GO:0005507">
    <property type="term" value="F:copper ion binding"/>
    <property type="evidence" value="ECO:0007669"/>
    <property type="project" value="InterPro"/>
</dbReference>
<keyword evidence="1" id="KW-0479">Metal-binding</keyword>
<proteinExistence type="predicted"/>